<evidence type="ECO:0000259" key="4">
    <source>
        <dbReference type="SMART" id="SM00382"/>
    </source>
</evidence>
<accession>A0AA35R3E8</accession>
<dbReference type="EMBL" id="CASHTH010000493">
    <property type="protein sequence ID" value="CAI8002687.1"/>
    <property type="molecule type" value="Genomic_DNA"/>
</dbReference>
<keyword evidence="3 5" id="KW-0067">ATP-binding</keyword>
<dbReference type="GO" id="GO:0006260">
    <property type="term" value="P:DNA replication"/>
    <property type="evidence" value="ECO:0007669"/>
    <property type="project" value="TreeGrafter"/>
</dbReference>
<dbReference type="NCBIfam" id="NF038214">
    <property type="entry name" value="IS21_help_AAA"/>
    <property type="match status" value="1"/>
</dbReference>
<dbReference type="SUPFAM" id="SSF52540">
    <property type="entry name" value="P-loop containing nucleoside triphosphate hydrolases"/>
    <property type="match status" value="1"/>
</dbReference>
<organism evidence="5 6">
    <name type="scientific">Geodia barretti</name>
    <name type="common">Barrett's horny sponge</name>
    <dbReference type="NCBI Taxonomy" id="519541"/>
    <lineage>
        <taxon>Eukaryota</taxon>
        <taxon>Metazoa</taxon>
        <taxon>Porifera</taxon>
        <taxon>Demospongiae</taxon>
        <taxon>Heteroscleromorpha</taxon>
        <taxon>Tetractinellida</taxon>
        <taxon>Astrophorina</taxon>
        <taxon>Geodiidae</taxon>
        <taxon>Geodia</taxon>
    </lineage>
</organism>
<dbReference type="GO" id="GO:0005524">
    <property type="term" value="F:ATP binding"/>
    <property type="evidence" value="ECO:0007669"/>
    <property type="project" value="UniProtKB-KW"/>
</dbReference>
<dbReference type="Pfam" id="PF01695">
    <property type="entry name" value="IstB_IS21"/>
    <property type="match status" value="1"/>
</dbReference>
<name>A0AA35R3E8_GEOBA</name>
<evidence type="ECO:0000256" key="1">
    <source>
        <dbReference type="ARBA" id="ARBA00008059"/>
    </source>
</evidence>
<evidence type="ECO:0000313" key="5">
    <source>
        <dbReference type="EMBL" id="CAI8002687.1"/>
    </source>
</evidence>
<dbReference type="PIRSF" id="PIRSF003073">
    <property type="entry name" value="DNAC_TnpB_IstB"/>
    <property type="match status" value="1"/>
</dbReference>
<comment type="caution">
    <text evidence="5">The sequence shown here is derived from an EMBL/GenBank/DDBJ whole genome shotgun (WGS) entry which is preliminary data.</text>
</comment>
<sequence>MTTTTELTPLLKRLKLGAVLNTLPERVALARRDQIDYASFLQIILTDEINRRDHRRLELRLQRAGFEQTCRLEDFDWSASITLDRRLLDAAFSLQFLDRNEHVLLVGPVGVGKSFIAQALGYAAVRAGHTVRFVHADDFFRAMAQARVDHSTDKTFRSFLAPDLLILDDLGLHRMTQQQSIDLYELVIARHRTASFVITSNRAVDEWLGLFDDPILGNSALDRLANASYQIVIEGASYRERLSPHRALLDGLDAKEVVDPQTAG</sequence>
<proteinExistence type="inferred from homology"/>
<dbReference type="SMART" id="SM00382">
    <property type="entry name" value="AAA"/>
    <property type="match status" value="1"/>
</dbReference>
<dbReference type="Proteomes" id="UP001174909">
    <property type="component" value="Unassembled WGS sequence"/>
</dbReference>
<dbReference type="CDD" id="cd00009">
    <property type="entry name" value="AAA"/>
    <property type="match status" value="1"/>
</dbReference>
<dbReference type="Gene3D" id="3.40.50.300">
    <property type="entry name" value="P-loop containing nucleotide triphosphate hydrolases"/>
    <property type="match status" value="1"/>
</dbReference>
<dbReference type="PANTHER" id="PTHR30050:SF4">
    <property type="entry name" value="ATP-BINDING PROTEIN RV3427C IN INSERTION SEQUENCE-RELATED"/>
    <property type="match status" value="1"/>
</dbReference>
<dbReference type="InterPro" id="IPR003593">
    <property type="entry name" value="AAA+_ATPase"/>
</dbReference>
<keyword evidence="6" id="KW-1185">Reference proteome</keyword>
<dbReference type="InterPro" id="IPR027417">
    <property type="entry name" value="P-loop_NTPase"/>
</dbReference>
<evidence type="ECO:0000313" key="6">
    <source>
        <dbReference type="Proteomes" id="UP001174909"/>
    </source>
</evidence>
<evidence type="ECO:0000256" key="2">
    <source>
        <dbReference type="ARBA" id="ARBA00022741"/>
    </source>
</evidence>
<dbReference type="PANTHER" id="PTHR30050">
    <property type="entry name" value="CHROMOSOMAL REPLICATION INITIATOR PROTEIN DNAA"/>
    <property type="match status" value="1"/>
</dbReference>
<gene>
    <name evidence="5" type="ORF">GBAR_LOCUS3462</name>
</gene>
<reference evidence="5" key="1">
    <citation type="submission" date="2023-03" db="EMBL/GenBank/DDBJ databases">
        <authorList>
            <person name="Steffen K."/>
            <person name="Cardenas P."/>
        </authorList>
    </citation>
    <scope>NUCLEOTIDE SEQUENCE</scope>
</reference>
<dbReference type="InterPro" id="IPR047661">
    <property type="entry name" value="IstB"/>
</dbReference>
<dbReference type="AlphaFoldDB" id="A0AA35R3E8"/>
<dbReference type="InterPro" id="IPR002611">
    <property type="entry name" value="IstB_ATP-bd"/>
</dbReference>
<comment type="similarity">
    <text evidence="1">Belongs to the IS21/IS1162 putative ATP-binding protein family.</text>
</comment>
<feature type="domain" description="AAA+ ATPase" evidence="4">
    <location>
        <begin position="99"/>
        <end position="237"/>
    </location>
</feature>
<dbReference type="InterPro" id="IPR028350">
    <property type="entry name" value="DNAC/IstB-like"/>
</dbReference>
<protein>
    <submittedName>
        <fullName evidence="5">ATP-binding protein Rv3427c in insertion sequence</fullName>
    </submittedName>
</protein>
<keyword evidence="2" id="KW-0547">Nucleotide-binding</keyword>
<evidence type="ECO:0000256" key="3">
    <source>
        <dbReference type="ARBA" id="ARBA00022840"/>
    </source>
</evidence>